<evidence type="ECO:0000256" key="1">
    <source>
        <dbReference type="SAM" id="MobiDB-lite"/>
    </source>
</evidence>
<dbReference type="OrthoDB" id="9985637at2759"/>
<dbReference type="STRING" id="1423351.A0A074RYG0"/>
<organism evidence="2 3">
    <name type="scientific">Rhizoctonia solani 123E</name>
    <dbReference type="NCBI Taxonomy" id="1423351"/>
    <lineage>
        <taxon>Eukaryota</taxon>
        <taxon>Fungi</taxon>
        <taxon>Dikarya</taxon>
        <taxon>Basidiomycota</taxon>
        <taxon>Agaricomycotina</taxon>
        <taxon>Agaricomycetes</taxon>
        <taxon>Cantharellales</taxon>
        <taxon>Ceratobasidiaceae</taxon>
        <taxon>Rhizoctonia</taxon>
    </lineage>
</organism>
<sequence length="130" mass="14262">MTSLIKRHKIQRPTQESRAARQAYTTRRPRSHYGTSTAPPAPQTNGASPTTADPPVPVTTSTIISNVPPEVEYTLSRLSGHRNVRGVLVLARQGMQRKNGATVSNLICIQGQSFAIMVWRLKESRGESTP</sequence>
<accession>A0A074RYG0</accession>
<dbReference type="AlphaFoldDB" id="A0A074RYG0"/>
<feature type="compositionally biased region" description="Basic residues" evidence="1">
    <location>
        <begin position="1"/>
        <end position="11"/>
    </location>
</feature>
<dbReference type="EMBL" id="AZST01000122">
    <property type="protein sequence ID" value="KEP52131.1"/>
    <property type="molecule type" value="Genomic_DNA"/>
</dbReference>
<name>A0A074RYG0_9AGAM</name>
<gene>
    <name evidence="2" type="ORF">V565_049870</name>
</gene>
<feature type="region of interest" description="Disordered" evidence="1">
    <location>
        <begin position="1"/>
        <end position="63"/>
    </location>
</feature>
<evidence type="ECO:0000313" key="3">
    <source>
        <dbReference type="Proteomes" id="UP000027456"/>
    </source>
</evidence>
<feature type="compositionally biased region" description="Polar residues" evidence="1">
    <location>
        <begin position="33"/>
        <end position="46"/>
    </location>
</feature>
<keyword evidence="3" id="KW-1185">Reference proteome</keyword>
<dbReference type="HOGENOM" id="CLU_1939331_0_0_1"/>
<dbReference type="Proteomes" id="UP000027456">
    <property type="component" value="Unassembled WGS sequence"/>
</dbReference>
<reference evidence="2 3" key="1">
    <citation type="submission" date="2013-12" db="EMBL/GenBank/DDBJ databases">
        <authorList>
            <person name="Cubeta M."/>
            <person name="Pakala S."/>
            <person name="Fedorova N."/>
            <person name="Thomas E."/>
            <person name="Dean R."/>
            <person name="Jabaji S."/>
            <person name="Neate S."/>
            <person name="Toda T."/>
            <person name="Tavantzis S."/>
            <person name="Vilgalys R."/>
            <person name="Bharathan N."/>
            <person name="Pakala S."/>
            <person name="Losada L.S."/>
            <person name="Zafar N."/>
            <person name="Nierman W."/>
        </authorList>
    </citation>
    <scope>NUCLEOTIDE SEQUENCE [LARGE SCALE GENOMIC DNA]</scope>
    <source>
        <strain evidence="2 3">123E</strain>
    </source>
</reference>
<evidence type="ECO:0000313" key="2">
    <source>
        <dbReference type="EMBL" id="KEP52131.1"/>
    </source>
</evidence>
<proteinExistence type="predicted"/>
<comment type="caution">
    <text evidence="2">The sequence shown here is derived from an EMBL/GenBank/DDBJ whole genome shotgun (WGS) entry which is preliminary data.</text>
</comment>
<protein>
    <submittedName>
        <fullName evidence="2">Uncharacterized protein</fullName>
    </submittedName>
</protein>